<evidence type="ECO:0000256" key="1">
    <source>
        <dbReference type="SAM" id="SignalP"/>
    </source>
</evidence>
<name>A0A392T5K6_9FABA</name>
<evidence type="ECO:0000313" key="2">
    <source>
        <dbReference type="EMBL" id="MCI55456.1"/>
    </source>
</evidence>
<feature type="chain" id="PRO_5017406365" evidence="1">
    <location>
        <begin position="19"/>
        <end position="41"/>
    </location>
</feature>
<proteinExistence type="predicted"/>
<dbReference type="Proteomes" id="UP000265520">
    <property type="component" value="Unassembled WGS sequence"/>
</dbReference>
<organism evidence="2 3">
    <name type="scientific">Trifolium medium</name>
    <dbReference type="NCBI Taxonomy" id="97028"/>
    <lineage>
        <taxon>Eukaryota</taxon>
        <taxon>Viridiplantae</taxon>
        <taxon>Streptophyta</taxon>
        <taxon>Embryophyta</taxon>
        <taxon>Tracheophyta</taxon>
        <taxon>Spermatophyta</taxon>
        <taxon>Magnoliopsida</taxon>
        <taxon>eudicotyledons</taxon>
        <taxon>Gunneridae</taxon>
        <taxon>Pentapetalae</taxon>
        <taxon>rosids</taxon>
        <taxon>fabids</taxon>
        <taxon>Fabales</taxon>
        <taxon>Fabaceae</taxon>
        <taxon>Papilionoideae</taxon>
        <taxon>50 kb inversion clade</taxon>
        <taxon>NPAAA clade</taxon>
        <taxon>Hologalegina</taxon>
        <taxon>IRL clade</taxon>
        <taxon>Trifolieae</taxon>
        <taxon>Trifolium</taxon>
    </lineage>
</organism>
<reference evidence="2 3" key="1">
    <citation type="journal article" date="2018" name="Front. Plant Sci.">
        <title>Red Clover (Trifolium pratense) and Zigzag Clover (T. medium) - A Picture of Genomic Similarities and Differences.</title>
        <authorList>
            <person name="Dluhosova J."/>
            <person name="Istvanek J."/>
            <person name="Nedelnik J."/>
            <person name="Repkova J."/>
        </authorList>
    </citation>
    <scope>NUCLEOTIDE SEQUENCE [LARGE SCALE GENOMIC DNA]</scope>
    <source>
        <strain evidence="3">cv. 10/8</strain>
        <tissue evidence="2">Leaf</tissue>
    </source>
</reference>
<evidence type="ECO:0000313" key="3">
    <source>
        <dbReference type="Proteomes" id="UP000265520"/>
    </source>
</evidence>
<accession>A0A392T5K6</accession>
<sequence length="41" mass="4335">MWVVVLLNPSLCLNHVAAMFGFVGSDRSGLGLFGSKGPLML</sequence>
<dbReference type="AlphaFoldDB" id="A0A392T5K6"/>
<protein>
    <submittedName>
        <fullName evidence="2">Uncharacterized protein</fullName>
    </submittedName>
</protein>
<comment type="caution">
    <text evidence="2">The sequence shown here is derived from an EMBL/GenBank/DDBJ whole genome shotgun (WGS) entry which is preliminary data.</text>
</comment>
<feature type="signal peptide" evidence="1">
    <location>
        <begin position="1"/>
        <end position="18"/>
    </location>
</feature>
<keyword evidence="3" id="KW-1185">Reference proteome</keyword>
<dbReference type="EMBL" id="LXQA010496601">
    <property type="protein sequence ID" value="MCI55456.1"/>
    <property type="molecule type" value="Genomic_DNA"/>
</dbReference>
<feature type="non-terminal residue" evidence="2">
    <location>
        <position position="41"/>
    </location>
</feature>
<keyword evidence="1" id="KW-0732">Signal</keyword>